<protein>
    <recommendedName>
        <fullName evidence="4">Vesicle transport v-SNARE N-terminal domain-containing protein</fullName>
    </recommendedName>
</protein>
<evidence type="ECO:0000256" key="1">
    <source>
        <dbReference type="SAM" id="Coils"/>
    </source>
</evidence>
<evidence type="ECO:0000313" key="2">
    <source>
        <dbReference type="EMBL" id="KAL3656664.1"/>
    </source>
</evidence>
<dbReference type="AlphaFoldDB" id="A0ABD3EU90"/>
<feature type="coiled-coil region" evidence="1">
    <location>
        <begin position="35"/>
        <end position="76"/>
    </location>
</feature>
<reference evidence="2 3" key="1">
    <citation type="submission" date="2024-09" db="EMBL/GenBank/DDBJ databases">
        <title>Genome sequencing and assembly of Phytophthora oleae, isolate VK10A, causative agent of rot of olive drupes.</title>
        <authorList>
            <person name="Conti Taguali S."/>
            <person name="Riolo M."/>
            <person name="La Spada F."/>
            <person name="Cacciola S.O."/>
            <person name="Dionisio G."/>
        </authorList>
    </citation>
    <scope>NUCLEOTIDE SEQUENCE [LARGE SCALE GENOMIC DNA]</scope>
    <source>
        <strain evidence="2 3">VK10A</strain>
    </source>
</reference>
<evidence type="ECO:0000313" key="3">
    <source>
        <dbReference type="Proteomes" id="UP001632037"/>
    </source>
</evidence>
<dbReference type="EMBL" id="JBIMZQ010000076">
    <property type="protein sequence ID" value="KAL3656664.1"/>
    <property type="molecule type" value="Genomic_DNA"/>
</dbReference>
<accession>A0ABD3EU90</accession>
<dbReference type="Proteomes" id="UP001632037">
    <property type="component" value="Unassembled WGS sequence"/>
</dbReference>
<evidence type="ECO:0008006" key="4">
    <source>
        <dbReference type="Google" id="ProtNLM"/>
    </source>
</evidence>
<comment type="caution">
    <text evidence="2">The sequence shown here is derived from an EMBL/GenBank/DDBJ whole genome shotgun (WGS) entry which is preliminary data.</text>
</comment>
<keyword evidence="1" id="KW-0175">Coiled coil</keyword>
<name>A0ABD3EU90_9STRA</name>
<keyword evidence="3" id="KW-1185">Reference proteome</keyword>
<organism evidence="2 3">
    <name type="scientific">Phytophthora oleae</name>
    <dbReference type="NCBI Taxonomy" id="2107226"/>
    <lineage>
        <taxon>Eukaryota</taxon>
        <taxon>Sar</taxon>
        <taxon>Stramenopiles</taxon>
        <taxon>Oomycota</taxon>
        <taxon>Peronosporomycetes</taxon>
        <taxon>Peronosporales</taxon>
        <taxon>Peronosporaceae</taxon>
        <taxon>Phytophthora</taxon>
    </lineage>
</organism>
<sequence length="193" mass="21940">MKQFQRGQRDEISRLEAEIADQSHDAIADPYPRVVQDLQDQVRQLQAERDDLGRRLVRMQADLDRAIADGDRLEREMFQAGSEIHNPQQEIRNRDRDLAVARSESGSALASYDRMSAELTLIRTDESSARAPGSGSGLLQAEHDRTLADLARSRAELTLAMSERDRALLQLNRFGIDRDQAFVDRDHARSEQD</sequence>
<gene>
    <name evidence="2" type="ORF">V7S43_018443</name>
</gene>
<proteinExistence type="predicted"/>